<name>A0A6M2CWU4_RHIMP</name>
<dbReference type="VEuPathDB" id="VectorBase:LOC119162262"/>
<proteinExistence type="predicted"/>
<dbReference type="OrthoDB" id="6481795at2759"/>
<dbReference type="AlphaFoldDB" id="A0A6M2CWU4"/>
<organism evidence="1">
    <name type="scientific">Rhipicephalus microplus</name>
    <name type="common">Cattle tick</name>
    <name type="synonym">Boophilus microplus</name>
    <dbReference type="NCBI Taxonomy" id="6941"/>
    <lineage>
        <taxon>Eukaryota</taxon>
        <taxon>Metazoa</taxon>
        <taxon>Ecdysozoa</taxon>
        <taxon>Arthropoda</taxon>
        <taxon>Chelicerata</taxon>
        <taxon>Arachnida</taxon>
        <taxon>Acari</taxon>
        <taxon>Parasitiformes</taxon>
        <taxon>Ixodida</taxon>
        <taxon>Ixodoidea</taxon>
        <taxon>Ixodidae</taxon>
        <taxon>Rhipicephalinae</taxon>
        <taxon>Rhipicephalus</taxon>
        <taxon>Boophilus</taxon>
    </lineage>
</organism>
<accession>A0A6M2CWU4</accession>
<evidence type="ECO:0000313" key="1">
    <source>
        <dbReference type="EMBL" id="NOV38076.1"/>
    </source>
</evidence>
<protein>
    <submittedName>
        <fullName evidence="1">Protein ovary overexpressed</fullName>
    </submittedName>
</protein>
<dbReference type="EMBL" id="GHWJ01005339">
    <property type="protein sequence ID" value="NOV38076.1"/>
    <property type="molecule type" value="Transcribed_RNA"/>
</dbReference>
<sequence length="953" mass="106613">MAKVGSFEYGRDISVLKGALSFAERILQQKDASQSLFSSDQSHSRAAALSVSNKIQNAYSAGTERAITNSRLHTTVFVKVLLSNDVVGAAELEYFESVLDDLPHIGWPFFAELVSACGWREHFIKTLKALSPNIRLRVLEAVHNISKTVPYVWSSTVSTMLWSSCISPIKGMDTSKDEVLSAFSSLQTQYLSNEALPTEECLLEDSIQFIVNMREHFSSSNMKMVDWALSLVNVTLDFLLTIFEPTEFSLLNPNLWLANYDDIGKKAEKDFYLNSPCLFRVLDGLAWPDVCQLLSRADCLRFGEIHKALACFGERLAQEQNTKHSLCLTHDFCDASCIAGKEDKSSHEDLWHLIRKMQCFLSSLETVKKDYEAQIPFLAGLKHFVIKWDHEGVDSTVCDKDSQVSAIESILKQGAMPLTSAFTIWIVCHESLLKKEWICDILNDHVNLLSHPELFHRLFQAALCSDADTFIKKLVLKVCIAAPLKLQEAILFYAFSSENFSDDSSSLKLTNFENLLTEKLNLVLDADLTMELEGGEQMLSGFASLCLQSPSEVLEALVGMAVTDGCCTAVSQLLMHLIIVCQYKKKLYNTGQDLLGSIILNEFQRLQSGTSKHQDNFTCLINELVKHSDVLNCDWSLAQIVDYVDMFGAGDRCTDTLFPLEVSMAIAPKISEPYIVPMARILVQMLDEACKELNGARKEKVVHFLHAYLSLDACTTQTNLPSSINLTHAEIQCLLKKKCIFREAYGVPVHCSELVLLDAEKWSSECRKVASQFPECSLAELLMPHFCLWFAGATSEEWKILSAQFKRVLSMDAGHRVSPAIFIQELVMCLIGCKSYVAVSNWRYLFTCFAYTVMECLKNTRKLTEEELHEIVLALVFALSSLPSQCLKQELLLLVDVAQCKKTSVFGEELVKIFREALATPCIQSELVSGVVKASVHKLLAHQGVTSNSDALV</sequence>
<reference evidence="1" key="1">
    <citation type="submission" date="2019-09" db="EMBL/GenBank/DDBJ databases">
        <title>Organ-specific transcriptomic study of the physiology of the cattle tick, Rhipicephalus microplus.</title>
        <authorList>
            <person name="Tirloni L."/>
            <person name="Braz G."/>
            <person name="Gandara A.C.P."/>
            <person name="Sabadin G.A."/>
            <person name="da Silva R.M."/>
            <person name="Guizzo M.G."/>
            <person name="Machado J.A."/>
            <person name="Costa E.P."/>
            <person name="Gomes H.F."/>
            <person name="Moraes J."/>
            <person name="Mota M.B.S."/>
            <person name="Mesquita R.D."/>
            <person name="Alvarenga P.H."/>
            <person name="Alves F."/>
            <person name="Seixas A."/>
            <person name="da Fonseca R.N."/>
            <person name="Fogaca A."/>
            <person name="Logullo C."/>
            <person name="Tanaka A."/>
            <person name="Daffre S."/>
            <person name="Termignoni C."/>
            <person name="Vaz I.S.Jr."/>
            <person name="Oliveira P.L."/>
            <person name="Ribeiro J.M."/>
        </authorList>
    </citation>
    <scope>NUCLEOTIDE SEQUENCE</scope>
    <source>
        <strain evidence="1">Porto Alegre</strain>
    </source>
</reference>